<dbReference type="EMBL" id="BSOP01000073">
    <property type="protein sequence ID" value="GLR55259.1"/>
    <property type="molecule type" value="Genomic_DNA"/>
</dbReference>
<proteinExistence type="predicted"/>
<organism evidence="1 2">
    <name type="scientific">Shinella yambaruensis</name>
    <dbReference type="NCBI Taxonomy" id="415996"/>
    <lineage>
        <taxon>Bacteria</taxon>
        <taxon>Pseudomonadati</taxon>
        <taxon>Pseudomonadota</taxon>
        <taxon>Alphaproteobacteria</taxon>
        <taxon>Hyphomicrobiales</taxon>
        <taxon>Rhizobiaceae</taxon>
        <taxon>Shinella</taxon>
    </lineage>
</organism>
<comment type="caution">
    <text evidence="1">The sequence shown here is derived from an EMBL/GenBank/DDBJ whole genome shotgun (WGS) entry which is preliminary data.</text>
</comment>
<evidence type="ECO:0000313" key="1">
    <source>
        <dbReference type="EMBL" id="GLR55259.1"/>
    </source>
</evidence>
<protein>
    <submittedName>
        <fullName evidence="1">Uncharacterized protein</fullName>
    </submittedName>
</protein>
<gene>
    <name evidence="1" type="ORF">GCM10007923_64820</name>
</gene>
<evidence type="ECO:0000313" key="2">
    <source>
        <dbReference type="Proteomes" id="UP001156702"/>
    </source>
</evidence>
<dbReference type="Proteomes" id="UP001156702">
    <property type="component" value="Unassembled WGS sequence"/>
</dbReference>
<sequence length="64" mass="6789">MDYLLVIDNATGEGRIMTLAEAAALTLIEAADIERSILVFGVCQSMDFVIVDTEAAENIDALAA</sequence>
<dbReference type="RefSeq" id="WP_244769268.1">
    <property type="nucleotide sequence ID" value="NZ_BSOP01000073.1"/>
</dbReference>
<keyword evidence="2" id="KW-1185">Reference proteome</keyword>
<accession>A0ABQ5ZQW0</accession>
<reference evidence="2" key="1">
    <citation type="journal article" date="2019" name="Int. J. Syst. Evol. Microbiol.">
        <title>The Global Catalogue of Microorganisms (GCM) 10K type strain sequencing project: providing services to taxonomists for standard genome sequencing and annotation.</title>
        <authorList>
            <consortium name="The Broad Institute Genomics Platform"/>
            <consortium name="The Broad Institute Genome Sequencing Center for Infectious Disease"/>
            <person name="Wu L."/>
            <person name="Ma J."/>
        </authorList>
    </citation>
    <scope>NUCLEOTIDE SEQUENCE [LARGE SCALE GENOMIC DNA]</scope>
    <source>
        <strain evidence="2">NBRC 102122</strain>
    </source>
</reference>
<name>A0ABQ5ZQW0_9HYPH</name>